<proteinExistence type="predicted"/>
<evidence type="ECO:0000313" key="6">
    <source>
        <dbReference type="EMBL" id="TEB31317.1"/>
    </source>
</evidence>
<dbReference type="Proteomes" id="UP000298030">
    <property type="component" value="Unassembled WGS sequence"/>
</dbReference>
<dbReference type="EMBL" id="QPFP01000019">
    <property type="protein sequence ID" value="TEB31317.1"/>
    <property type="molecule type" value="Genomic_DNA"/>
</dbReference>
<dbReference type="Pfam" id="PF01753">
    <property type="entry name" value="zf-MYND"/>
    <property type="match status" value="1"/>
</dbReference>
<keyword evidence="7" id="KW-1185">Reference proteome</keyword>
<evidence type="ECO:0000256" key="4">
    <source>
        <dbReference type="PROSITE-ProRule" id="PRU00134"/>
    </source>
</evidence>
<dbReference type="InterPro" id="IPR002893">
    <property type="entry name" value="Znf_MYND"/>
</dbReference>
<evidence type="ECO:0000256" key="1">
    <source>
        <dbReference type="ARBA" id="ARBA00022723"/>
    </source>
</evidence>
<organism evidence="6 7">
    <name type="scientific">Coprinellus micaceus</name>
    <name type="common">Glistening ink-cap mushroom</name>
    <name type="synonym">Coprinus micaceus</name>
    <dbReference type="NCBI Taxonomy" id="71717"/>
    <lineage>
        <taxon>Eukaryota</taxon>
        <taxon>Fungi</taxon>
        <taxon>Dikarya</taxon>
        <taxon>Basidiomycota</taxon>
        <taxon>Agaricomycotina</taxon>
        <taxon>Agaricomycetes</taxon>
        <taxon>Agaricomycetidae</taxon>
        <taxon>Agaricales</taxon>
        <taxon>Agaricineae</taxon>
        <taxon>Psathyrellaceae</taxon>
        <taxon>Coprinellus</taxon>
    </lineage>
</organism>
<evidence type="ECO:0000259" key="5">
    <source>
        <dbReference type="PROSITE" id="PS50865"/>
    </source>
</evidence>
<evidence type="ECO:0000256" key="2">
    <source>
        <dbReference type="ARBA" id="ARBA00022771"/>
    </source>
</evidence>
<keyword evidence="2 4" id="KW-0863">Zinc-finger</keyword>
<keyword evidence="1" id="KW-0479">Metal-binding</keyword>
<name>A0A4Y7TAX2_COPMI</name>
<dbReference type="AlphaFoldDB" id="A0A4Y7TAX2"/>
<dbReference type="PROSITE" id="PS50865">
    <property type="entry name" value="ZF_MYND_2"/>
    <property type="match status" value="1"/>
</dbReference>
<dbReference type="Gene3D" id="6.10.140.2220">
    <property type="match status" value="1"/>
</dbReference>
<reference evidence="6 7" key="1">
    <citation type="journal article" date="2019" name="Nat. Ecol. Evol.">
        <title>Megaphylogeny resolves global patterns of mushroom evolution.</title>
        <authorList>
            <person name="Varga T."/>
            <person name="Krizsan K."/>
            <person name="Foldi C."/>
            <person name="Dima B."/>
            <person name="Sanchez-Garcia M."/>
            <person name="Sanchez-Ramirez S."/>
            <person name="Szollosi G.J."/>
            <person name="Szarkandi J.G."/>
            <person name="Papp V."/>
            <person name="Albert L."/>
            <person name="Andreopoulos W."/>
            <person name="Angelini C."/>
            <person name="Antonin V."/>
            <person name="Barry K.W."/>
            <person name="Bougher N.L."/>
            <person name="Buchanan P."/>
            <person name="Buyck B."/>
            <person name="Bense V."/>
            <person name="Catcheside P."/>
            <person name="Chovatia M."/>
            <person name="Cooper J."/>
            <person name="Damon W."/>
            <person name="Desjardin D."/>
            <person name="Finy P."/>
            <person name="Geml J."/>
            <person name="Haridas S."/>
            <person name="Hughes K."/>
            <person name="Justo A."/>
            <person name="Karasinski D."/>
            <person name="Kautmanova I."/>
            <person name="Kiss B."/>
            <person name="Kocsube S."/>
            <person name="Kotiranta H."/>
            <person name="LaButti K.M."/>
            <person name="Lechner B.E."/>
            <person name="Liimatainen K."/>
            <person name="Lipzen A."/>
            <person name="Lukacs Z."/>
            <person name="Mihaltcheva S."/>
            <person name="Morgado L.N."/>
            <person name="Niskanen T."/>
            <person name="Noordeloos M.E."/>
            <person name="Ohm R.A."/>
            <person name="Ortiz-Santana B."/>
            <person name="Ovrebo C."/>
            <person name="Racz N."/>
            <person name="Riley R."/>
            <person name="Savchenko A."/>
            <person name="Shiryaev A."/>
            <person name="Soop K."/>
            <person name="Spirin V."/>
            <person name="Szebenyi C."/>
            <person name="Tomsovsky M."/>
            <person name="Tulloss R.E."/>
            <person name="Uehling J."/>
            <person name="Grigoriev I.V."/>
            <person name="Vagvolgyi C."/>
            <person name="Papp T."/>
            <person name="Martin F.M."/>
            <person name="Miettinen O."/>
            <person name="Hibbett D.S."/>
            <person name="Nagy L.G."/>
        </authorList>
    </citation>
    <scope>NUCLEOTIDE SEQUENCE [LARGE SCALE GENOMIC DNA]</scope>
    <source>
        <strain evidence="6 7">FP101781</strain>
    </source>
</reference>
<evidence type="ECO:0000256" key="3">
    <source>
        <dbReference type="ARBA" id="ARBA00022833"/>
    </source>
</evidence>
<comment type="caution">
    <text evidence="6">The sequence shown here is derived from an EMBL/GenBank/DDBJ whole genome shotgun (WGS) entry which is preliminary data.</text>
</comment>
<feature type="domain" description="MYND-type" evidence="5">
    <location>
        <begin position="248"/>
        <end position="292"/>
    </location>
</feature>
<protein>
    <recommendedName>
        <fullName evidence="5">MYND-type domain-containing protein</fullName>
    </recommendedName>
</protein>
<sequence>MFLKNGYQCPGYSLWSTTIDKEQGREVVLNALLSDDRRMKKFASAMVRRAKQAHDKMSSHTVAAAVVQYFDALLEVLSIFIPHSGHLRRRLVQVDYITEYSRTLSEMATKISDSELKGACRPIITTVAKLAKLVYEQQDRVLRNWRDLIAGDFLSLITRITMVIPVHDDEYQNYAAYAMLHNLGAHTVYPMILRALPSVEAIQMLIKKVERVLGIRNPTLTKEWKIFCSGVIGRATIMQLNTFTQCDNSICKRFHLRVDTKAPRQCTRCSSVVYCSDECQREDWNRWHRTECFPAIAVHYDRRSTDRWYTHADRWYQTNHLEPSPPCHQRLLNHYPSRDGRYP</sequence>
<dbReference type="SUPFAM" id="SSF144232">
    <property type="entry name" value="HIT/MYND zinc finger-like"/>
    <property type="match status" value="1"/>
</dbReference>
<accession>A0A4Y7TAX2</accession>
<gene>
    <name evidence="6" type="ORF">FA13DRAFT_359998</name>
</gene>
<dbReference type="OrthoDB" id="2900625at2759"/>
<dbReference type="GO" id="GO:0008270">
    <property type="term" value="F:zinc ion binding"/>
    <property type="evidence" value="ECO:0007669"/>
    <property type="project" value="UniProtKB-KW"/>
</dbReference>
<evidence type="ECO:0000313" key="7">
    <source>
        <dbReference type="Proteomes" id="UP000298030"/>
    </source>
</evidence>
<keyword evidence="3" id="KW-0862">Zinc</keyword>